<comment type="caution">
    <text evidence="2">The sequence shown here is derived from an EMBL/GenBank/DDBJ whole genome shotgun (WGS) entry which is preliminary data.</text>
</comment>
<protein>
    <submittedName>
        <fullName evidence="2">DUF378 domain-containing protein</fullName>
    </submittedName>
</protein>
<dbReference type="AlphaFoldDB" id="A0A418Y7E2"/>
<feature type="transmembrane region" description="Helical" evidence="1">
    <location>
        <begin position="62"/>
        <end position="80"/>
    </location>
</feature>
<evidence type="ECO:0000256" key="1">
    <source>
        <dbReference type="SAM" id="Phobius"/>
    </source>
</evidence>
<name>A0A418Y7E2_9BURK</name>
<dbReference type="PANTHER" id="PTHR37304:SF1">
    <property type="entry name" value="MEMBRANE PROTEIN"/>
    <property type="match status" value="1"/>
</dbReference>
<dbReference type="InterPro" id="IPR007211">
    <property type="entry name" value="DUF378"/>
</dbReference>
<sequence>MERRQIPERRSASLAAHAAALNSLDWAAVVMMIIGGINWGLVGALDYNLVEQLFGVKSPLSRLVYALVGLASLYGIYLATKIASRRDLSAP</sequence>
<dbReference type="PANTHER" id="PTHR37304">
    <property type="entry name" value="MEMBRANE PROTEIN-RELATED"/>
    <property type="match status" value="1"/>
</dbReference>
<dbReference type="Pfam" id="PF04070">
    <property type="entry name" value="DUF378"/>
    <property type="match status" value="1"/>
</dbReference>
<proteinExistence type="predicted"/>
<feature type="transmembrane region" description="Helical" evidence="1">
    <location>
        <begin position="21"/>
        <end position="42"/>
    </location>
</feature>
<reference evidence="2 3" key="1">
    <citation type="submission" date="2018-09" db="EMBL/GenBank/DDBJ databases">
        <authorList>
            <person name="Zhu H."/>
        </authorList>
    </citation>
    <scope>NUCLEOTIDE SEQUENCE [LARGE SCALE GENOMIC DNA]</scope>
    <source>
        <strain evidence="2 3">K1S02-61</strain>
    </source>
</reference>
<evidence type="ECO:0000313" key="2">
    <source>
        <dbReference type="EMBL" id="RJG25891.1"/>
    </source>
</evidence>
<accession>A0A418Y7E2</accession>
<keyword evidence="1" id="KW-1133">Transmembrane helix</keyword>
<evidence type="ECO:0000313" key="3">
    <source>
        <dbReference type="Proteomes" id="UP000284006"/>
    </source>
</evidence>
<keyword evidence="1" id="KW-0472">Membrane</keyword>
<dbReference type="Proteomes" id="UP000284006">
    <property type="component" value="Unassembled WGS sequence"/>
</dbReference>
<dbReference type="OrthoDB" id="9812136at2"/>
<organism evidence="2 3">
    <name type="scientific">Massilia cavernae</name>
    <dbReference type="NCBI Taxonomy" id="2320864"/>
    <lineage>
        <taxon>Bacteria</taxon>
        <taxon>Pseudomonadati</taxon>
        <taxon>Pseudomonadota</taxon>
        <taxon>Betaproteobacteria</taxon>
        <taxon>Burkholderiales</taxon>
        <taxon>Oxalobacteraceae</taxon>
        <taxon>Telluria group</taxon>
        <taxon>Massilia</taxon>
    </lineage>
</organism>
<keyword evidence="1" id="KW-0812">Transmembrane</keyword>
<keyword evidence="3" id="KW-1185">Reference proteome</keyword>
<gene>
    <name evidence="2" type="ORF">D3872_02465</name>
</gene>
<dbReference type="EMBL" id="QYUP01000020">
    <property type="protein sequence ID" value="RJG25891.1"/>
    <property type="molecule type" value="Genomic_DNA"/>
</dbReference>